<keyword evidence="6" id="KW-1185">Reference proteome</keyword>
<evidence type="ECO:0000256" key="3">
    <source>
        <dbReference type="PROSITE-ProRule" id="PRU00221"/>
    </source>
</evidence>
<organism evidence="5 6">
    <name type="scientific">Cryphonectria parasitica (strain ATCC 38755 / EP155)</name>
    <dbReference type="NCBI Taxonomy" id="660469"/>
    <lineage>
        <taxon>Eukaryota</taxon>
        <taxon>Fungi</taxon>
        <taxon>Dikarya</taxon>
        <taxon>Ascomycota</taxon>
        <taxon>Pezizomycotina</taxon>
        <taxon>Sordariomycetes</taxon>
        <taxon>Sordariomycetidae</taxon>
        <taxon>Diaporthales</taxon>
        <taxon>Cryphonectriaceae</taxon>
        <taxon>Cryphonectria-Endothia species complex</taxon>
        <taxon>Cryphonectria</taxon>
    </lineage>
</organism>
<feature type="repeat" description="WD" evidence="3">
    <location>
        <begin position="128"/>
        <end position="167"/>
    </location>
</feature>
<keyword evidence="1 3" id="KW-0853">WD repeat</keyword>
<feature type="non-terminal residue" evidence="5">
    <location>
        <position position="167"/>
    </location>
</feature>
<protein>
    <submittedName>
        <fullName evidence="5">WD40 repeat-like protein</fullName>
    </submittedName>
</protein>
<dbReference type="OrthoDB" id="3440249at2759"/>
<dbReference type="PANTHER" id="PTHR19879:SF9">
    <property type="entry name" value="TRANSCRIPTION INITIATION FACTOR TFIID SUBUNIT 5"/>
    <property type="match status" value="1"/>
</dbReference>
<comment type="caution">
    <text evidence="5">The sequence shown here is derived from an EMBL/GenBank/DDBJ whole genome shotgun (WGS) entry which is preliminary data.</text>
</comment>
<proteinExistence type="predicted"/>
<feature type="region of interest" description="Disordered" evidence="4">
    <location>
        <begin position="1"/>
        <end position="39"/>
    </location>
</feature>
<keyword evidence="2" id="KW-0677">Repeat</keyword>
<dbReference type="RefSeq" id="XP_040774443.1">
    <property type="nucleotide sequence ID" value="XM_040918386.1"/>
</dbReference>
<feature type="compositionally biased region" description="Basic and acidic residues" evidence="4">
    <location>
        <begin position="8"/>
        <end position="27"/>
    </location>
</feature>
<evidence type="ECO:0000313" key="5">
    <source>
        <dbReference type="EMBL" id="KAF3763482.1"/>
    </source>
</evidence>
<name>A0A9P4XZ78_CRYP1</name>
<dbReference type="AlphaFoldDB" id="A0A9P4XZ78"/>
<dbReference type="InterPro" id="IPR036322">
    <property type="entry name" value="WD40_repeat_dom_sf"/>
</dbReference>
<dbReference type="InterPro" id="IPR015943">
    <property type="entry name" value="WD40/YVTN_repeat-like_dom_sf"/>
</dbReference>
<reference evidence="5" key="1">
    <citation type="journal article" date="2020" name="Phytopathology">
        <title>Genome sequence of the chestnut blight fungus Cryphonectria parasitica EP155: A fundamental resource for an archetypical invasive plant pathogen.</title>
        <authorList>
            <person name="Crouch J.A."/>
            <person name="Dawe A."/>
            <person name="Aerts A."/>
            <person name="Barry K."/>
            <person name="Churchill A.C.L."/>
            <person name="Grimwood J."/>
            <person name="Hillman B."/>
            <person name="Milgroom M.G."/>
            <person name="Pangilinan J."/>
            <person name="Smith M."/>
            <person name="Salamov A."/>
            <person name="Schmutz J."/>
            <person name="Yadav J."/>
            <person name="Grigoriev I.V."/>
            <person name="Nuss D."/>
        </authorList>
    </citation>
    <scope>NUCLEOTIDE SEQUENCE</scope>
    <source>
        <strain evidence="5">EP155</strain>
    </source>
</reference>
<dbReference type="Pfam" id="PF00400">
    <property type="entry name" value="WD40"/>
    <property type="match status" value="2"/>
</dbReference>
<sequence>MYKVTETGVDRVDHADRDNLDDREDRYNSASDSSSTANTTGRKVHLLMATVLSHDGLRAATANEDGEVQLWNIASHGTDATLWRTMRGLRSEVNWLSFSSDDALLLACLDNGQTDVWDTDTGKRVAVLGGHSSWVHFAAFAPDDKLVATASYDGLVRLWDLAACRAM</sequence>
<dbReference type="EMBL" id="MU032349">
    <property type="protein sequence ID" value="KAF3763482.1"/>
    <property type="molecule type" value="Genomic_DNA"/>
</dbReference>
<dbReference type="GeneID" id="63835515"/>
<dbReference type="Proteomes" id="UP000803844">
    <property type="component" value="Unassembled WGS sequence"/>
</dbReference>
<feature type="repeat" description="WD" evidence="3">
    <location>
        <begin position="86"/>
        <end position="127"/>
    </location>
</feature>
<evidence type="ECO:0000313" key="6">
    <source>
        <dbReference type="Proteomes" id="UP000803844"/>
    </source>
</evidence>
<dbReference type="SUPFAM" id="SSF50978">
    <property type="entry name" value="WD40 repeat-like"/>
    <property type="match status" value="1"/>
</dbReference>
<dbReference type="InterPro" id="IPR019775">
    <property type="entry name" value="WD40_repeat_CS"/>
</dbReference>
<feature type="compositionally biased region" description="Low complexity" evidence="4">
    <location>
        <begin position="28"/>
        <end position="39"/>
    </location>
</feature>
<evidence type="ECO:0000256" key="1">
    <source>
        <dbReference type="ARBA" id="ARBA00022574"/>
    </source>
</evidence>
<evidence type="ECO:0000256" key="2">
    <source>
        <dbReference type="ARBA" id="ARBA00022737"/>
    </source>
</evidence>
<dbReference type="SMART" id="SM00320">
    <property type="entry name" value="WD40"/>
    <property type="match status" value="3"/>
</dbReference>
<dbReference type="PROSITE" id="PS50294">
    <property type="entry name" value="WD_REPEATS_REGION"/>
    <property type="match status" value="1"/>
</dbReference>
<dbReference type="PANTHER" id="PTHR19879">
    <property type="entry name" value="TRANSCRIPTION INITIATION FACTOR TFIID"/>
    <property type="match status" value="1"/>
</dbReference>
<gene>
    <name evidence="5" type="ORF">M406DRAFT_279585</name>
</gene>
<accession>A0A9P4XZ78</accession>
<dbReference type="InterPro" id="IPR001680">
    <property type="entry name" value="WD40_rpt"/>
</dbReference>
<dbReference type="Gene3D" id="2.130.10.10">
    <property type="entry name" value="YVTN repeat-like/Quinoprotein amine dehydrogenase"/>
    <property type="match status" value="1"/>
</dbReference>
<evidence type="ECO:0000256" key="4">
    <source>
        <dbReference type="SAM" id="MobiDB-lite"/>
    </source>
</evidence>
<dbReference type="PROSITE" id="PS50082">
    <property type="entry name" value="WD_REPEATS_2"/>
    <property type="match status" value="2"/>
</dbReference>
<dbReference type="PROSITE" id="PS00678">
    <property type="entry name" value="WD_REPEATS_1"/>
    <property type="match status" value="1"/>
</dbReference>